<dbReference type="InterPro" id="IPR003115">
    <property type="entry name" value="ParB_N"/>
</dbReference>
<protein>
    <submittedName>
        <fullName evidence="2">ParB N-terminal domain-containing protein</fullName>
    </submittedName>
</protein>
<feature type="non-terminal residue" evidence="2">
    <location>
        <position position="85"/>
    </location>
</feature>
<dbReference type="EMBL" id="JAGQLI010000163">
    <property type="protein sequence ID" value="MCA9379380.1"/>
    <property type="molecule type" value="Genomic_DNA"/>
</dbReference>
<dbReference type="AlphaFoldDB" id="A0A955I5Y5"/>
<dbReference type="SUPFAM" id="SSF110849">
    <property type="entry name" value="ParB/Sulfiredoxin"/>
    <property type="match status" value="1"/>
</dbReference>
<accession>A0A955I5Y5</accession>
<sequence>MAKTGLGKGLSALITEETKAGVGQGYIPALPIEQIVANPYQPRVEMNPEKLVELADSIREHGVIEPLIVTKKGESKYELIAGERR</sequence>
<name>A0A955I5Y5_9BACT</name>
<dbReference type="InterPro" id="IPR036086">
    <property type="entry name" value="ParB/Sulfiredoxin_sf"/>
</dbReference>
<dbReference type="PANTHER" id="PTHR33375:SF1">
    <property type="entry name" value="CHROMOSOME-PARTITIONING PROTEIN PARB-RELATED"/>
    <property type="match status" value="1"/>
</dbReference>
<evidence type="ECO:0000313" key="2">
    <source>
        <dbReference type="EMBL" id="MCA9379380.1"/>
    </source>
</evidence>
<dbReference type="InterPro" id="IPR050336">
    <property type="entry name" value="Chromosome_partition/occlusion"/>
</dbReference>
<dbReference type="GO" id="GO:0005694">
    <property type="term" value="C:chromosome"/>
    <property type="evidence" value="ECO:0007669"/>
    <property type="project" value="TreeGrafter"/>
</dbReference>
<reference evidence="2" key="1">
    <citation type="submission" date="2020-04" db="EMBL/GenBank/DDBJ databases">
        <authorList>
            <person name="Zhang T."/>
        </authorList>
    </citation>
    <scope>NUCLEOTIDE SEQUENCE</scope>
    <source>
        <strain evidence="2">HKST-UBA12</strain>
    </source>
</reference>
<dbReference type="Gene3D" id="3.90.1530.10">
    <property type="entry name" value="Conserved hypothetical protein from pyrococcus furiosus pfu- 392566-001, ParB domain"/>
    <property type="match status" value="1"/>
</dbReference>
<dbReference type="GO" id="GO:0007059">
    <property type="term" value="P:chromosome segregation"/>
    <property type="evidence" value="ECO:0007669"/>
    <property type="project" value="TreeGrafter"/>
</dbReference>
<proteinExistence type="predicted"/>
<reference evidence="2" key="2">
    <citation type="journal article" date="2021" name="Microbiome">
        <title>Successional dynamics and alternative stable states in a saline activated sludge microbial community over 9 years.</title>
        <authorList>
            <person name="Wang Y."/>
            <person name="Ye J."/>
            <person name="Ju F."/>
            <person name="Liu L."/>
            <person name="Boyd J.A."/>
            <person name="Deng Y."/>
            <person name="Parks D.H."/>
            <person name="Jiang X."/>
            <person name="Yin X."/>
            <person name="Woodcroft B.J."/>
            <person name="Tyson G.W."/>
            <person name="Hugenholtz P."/>
            <person name="Polz M.F."/>
            <person name="Zhang T."/>
        </authorList>
    </citation>
    <scope>NUCLEOTIDE SEQUENCE</scope>
    <source>
        <strain evidence="2">HKST-UBA12</strain>
    </source>
</reference>
<comment type="caution">
    <text evidence="2">The sequence shown here is derived from an EMBL/GenBank/DDBJ whole genome shotgun (WGS) entry which is preliminary data.</text>
</comment>
<feature type="domain" description="ParB-like N-terminal" evidence="1">
    <location>
        <begin position="28"/>
        <end position="85"/>
    </location>
</feature>
<dbReference type="Proteomes" id="UP000760819">
    <property type="component" value="Unassembled WGS sequence"/>
</dbReference>
<evidence type="ECO:0000313" key="3">
    <source>
        <dbReference type="Proteomes" id="UP000760819"/>
    </source>
</evidence>
<evidence type="ECO:0000259" key="1">
    <source>
        <dbReference type="Pfam" id="PF02195"/>
    </source>
</evidence>
<gene>
    <name evidence="2" type="ORF">KC640_03040</name>
</gene>
<dbReference type="Pfam" id="PF02195">
    <property type="entry name" value="ParB_N"/>
    <property type="match status" value="1"/>
</dbReference>
<dbReference type="PANTHER" id="PTHR33375">
    <property type="entry name" value="CHROMOSOME-PARTITIONING PROTEIN PARB-RELATED"/>
    <property type="match status" value="1"/>
</dbReference>
<organism evidence="2 3">
    <name type="scientific">Candidatus Dojkabacteria bacterium</name>
    <dbReference type="NCBI Taxonomy" id="2099670"/>
    <lineage>
        <taxon>Bacteria</taxon>
        <taxon>Candidatus Dojkabacteria</taxon>
    </lineage>
</organism>